<accession>A0A261Y864</accession>
<feature type="compositionally biased region" description="Basic and acidic residues" evidence="1">
    <location>
        <begin position="297"/>
        <end position="311"/>
    </location>
</feature>
<organism evidence="2 3">
    <name type="scientific">Bifiguratus adelaidae</name>
    <dbReference type="NCBI Taxonomy" id="1938954"/>
    <lineage>
        <taxon>Eukaryota</taxon>
        <taxon>Fungi</taxon>
        <taxon>Fungi incertae sedis</taxon>
        <taxon>Mucoromycota</taxon>
        <taxon>Mucoromycotina</taxon>
        <taxon>Endogonomycetes</taxon>
        <taxon>Endogonales</taxon>
        <taxon>Endogonales incertae sedis</taxon>
        <taxon>Bifiguratus</taxon>
    </lineage>
</organism>
<proteinExistence type="predicted"/>
<evidence type="ECO:0000313" key="3">
    <source>
        <dbReference type="Proteomes" id="UP000242875"/>
    </source>
</evidence>
<dbReference type="Proteomes" id="UP000242875">
    <property type="component" value="Unassembled WGS sequence"/>
</dbReference>
<feature type="compositionally biased region" description="Polar residues" evidence="1">
    <location>
        <begin position="8"/>
        <end position="24"/>
    </location>
</feature>
<comment type="caution">
    <text evidence="2">The sequence shown here is derived from an EMBL/GenBank/DDBJ whole genome shotgun (WGS) entry which is preliminary data.</text>
</comment>
<dbReference type="EMBL" id="MVBO01000001">
    <property type="protein sequence ID" value="OZJ06793.1"/>
    <property type="molecule type" value="Genomic_DNA"/>
</dbReference>
<name>A0A261Y864_9FUNG</name>
<keyword evidence="3" id="KW-1185">Reference proteome</keyword>
<protein>
    <submittedName>
        <fullName evidence="2">Uncharacterized protein</fullName>
    </submittedName>
</protein>
<evidence type="ECO:0000313" key="2">
    <source>
        <dbReference type="EMBL" id="OZJ06793.1"/>
    </source>
</evidence>
<feature type="compositionally biased region" description="Acidic residues" evidence="1">
    <location>
        <begin position="265"/>
        <end position="287"/>
    </location>
</feature>
<reference evidence="2 3" key="1">
    <citation type="journal article" date="2017" name="Mycologia">
        <title>Bifiguratus adelaidae, gen. et sp. nov., a new member of Mucoromycotina in endophytic and soil-dwelling habitats.</title>
        <authorList>
            <person name="Torres-Cruz T.J."/>
            <person name="Billingsley Tobias T.L."/>
            <person name="Almatruk M."/>
            <person name="Hesse C."/>
            <person name="Kuske C.R."/>
            <person name="Desiro A."/>
            <person name="Benucci G.M."/>
            <person name="Bonito G."/>
            <person name="Stajich J.E."/>
            <person name="Dunlap C."/>
            <person name="Arnold A.E."/>
            <person name="Porras-Alfaro A."/>
        </authorList>
    </citation>
    <scope>NUCLEOTIDE SEQUENCE [LARGE SCALE GENOMIC DNA]</scope>
    <source>
        <strain evidence="2 3">AZ0501</strain>
    </source>
</reference>
<sequence>MASRSTRRGNITTPPFVGGSTSTPRCHGTRSGPTDGLSAEYIRDLKQCTPEELTALRERNNRLLDDSLFLAKLPDGGSKIRAKTQLITELLNESHPSTIQAGASADSNIPSTSPPLESLMDAMASIQVQTTTSKAEEDRQMQDSPDMPESQQRKTSLGGDSVYGAMKLGMMMSRRVASTEPTHIHSASSIDKPDDTHTKVRTLALNESMNLMTQHRREVEASNLKLAIEQLRISPRKKQSRPLNRAGSRQVFPSQFVASFHAFDSDSESDEEDYDSDEEEEETEDDTQPLSLSDTITSERVRSDEQQHIDEGFISQGDDVVG</sequence>
<dbReference type="OrthoDB" id="2526820at2759"/>
<evidence type="ECO:0000256" key="1">
    <source>
        <dbReference type="SAM" id="MobiDB-lite"/>
    </source>
</evidence>
<feature type="region of interest" description="Disordered" evidence="1">
    <location>
        <begin position="128"/>
        <end position="160"/>
    </location>
</feature>
<feature type="region of interest" description="Disordered" evidence="1">
    <location>
        <begin position="261"/>
        <end position="322"/>
    </location>
</feature>
<feature type="compositionally biased region" description="Polar residues" evidence="1">
    <location>
        <begin position="98"/>
        <end position="115"/>
    </location>
</feature>
<feature type="region of interest" description="Disordered" evidence="1">
    <location>
        <begin position="1"/>
        <end position="35"/>
    </location>
</feature>
<feature type="region of interest" description="Disordered" evidence="1">
    <location>
        <begin position="98"/>
        <end position="117"/>
    </location>
</feature>
<dbReference type="AlphaFoldDB" id="A0A261Y864"/>
<gene>
    <name evidence="2" type="ORF">BZG36_00168</name>
</gene>